<keyword evidence="6" id="KW-0255">Endonuclease</keyword>
<comment type="subunit">
    <text evidence="4">The methyltransferase is composed of M and S polypeptides.</text>
</comment>
<dbReference type="GO" id="GO:0004519">
    <property type="term" value="F:endonuclease activity"/>
    <property type="evidence" value="ECO:0007669"/>
    <property type="project" value="UniProtKB-KW"/>
</dbReference>
<keyword evidence="6" id="KW-0540">Nuclease</keyword>
<keyword evidence="3" id="KW-0238">DNA-binding</keyword>
<dbReference type="InterPro" id="IPR000055">
    <property type="entry name" value="Restrct_endonuc_typeI_TRD"/>
</dbReference>
<sequence length="420" mass="47285">MTWPIVPLTDIAEVRLGRQRSPKNHSGDQMRPYLRAANVGWSGLLLDDVKTMNFSDAEMDTYRLRPGDIVLSEASGSPGEVGKPALWTGEIDNCAFQNTLIRVRSSAHEPRFLLHYFRYIALTGGFLPSSRGVGINHLGRARLASWPTPVPELPEQKRIVEILEDHLSRLDAAAEYMAASRRRLTAMKKATLLELIPDQSRYPRDWIPSTVAEAGTVELGRQRHPDWHTGSNMQPYLRVANVFEDRIDTTDVKEMHWDADTFERFRLRPGDVLLNEGQTPELLGRPALYRGVPANVAFTNSLIRFKANPDVLPEFALLVFRRHMHAGRFKRESRITTNIAHLSATRLKPIEFPIPPLETQRKIVESAASRLARISRLEGSIDHAHARGAALRRAVLAAAFSGRLKGDRTDDEVIEELAHA</sequence>
<dbReference type="InterPro" id="IPR044946">
    <property type="entry name" value="Restrct_endonuc_typeI_TRD_sf"/>
</dbReference>
<evidence type="ECO:0000256" key="2">
    <source>
        <dbReference type="ARBA" id="ARBA00022747"/>
    </source>
</evidence>
<protein>
    <submittedName>
        <fullName evidence="6">Restriction endonuclease subunit S</fullName>
        <ecNumber evidence="6">3.1.21.-</ecNumber>
    </submittedName>
</protein>
<feature type="domain" description="Type I restriction modification DNA specificity" evidence="5">
    <location>
        <begin position="2"/>
        <end position="168"/>
    </location>
</feature>
<dbReference type="EMBL" id="JAROAV010000028">
    <property type="protein sequence ID" value="MDF8264877.1"/>
    <property type="molecule type" value="Genomic_DNA"/>
</dbReference>
<dbReference type="InterPro" id="IPR051212">
    <property type="entry name" value="Type-I_RE_S_subunit"/>
</dbReference>
<dbReference type="PANTHER" id="PTHR43140">
    <property type="entry name" value="TYPE-1 RESTRICTION ENZYME ECOKI SPECIFICITY PROTEIN"/>
    <property type="match status" value="1"/>
</dbReference>
<gene>
    <name evidence="6" type="ORF">P4R38_11530</name>
</gene>
<keyword evidence="7" id="KW-1185">Reference proteome</keyword>
<evidence type="ECO:0000259" key="5">
    <source>
        <dbReference type="Pfam" id="PF01420"/>
    </source>
</evidence>
<comment type="caution">
    <text evidence="6">The sequence shown here is derived from an EMBL/GenBank/DDBJ whole genome shotgun (WGS) entry which is preliminary data.</text>
</comment>
<keyword evidence="6" id="KW-0378">Hydrolase</keyword>
<evidence type="ECO:0000313" key="6">
    <source>
        <dbReference type="EMBL" id="MDF8264877.1"/>
    </source>
</evidence>
<organism evidence="6 7">
    <name type="scientific">Luteipulveratus flavus</name>
    <dbReference type="NCBI Taxonomy" id="3031728"/>
    <lineage>
        <taxon>Bacteria</taxon>
        <taxon>Bacillati</taxon>
        <taxon>Actinomycetota</taxon>
        <taxon>Actinomycetes</taxon>
        <taxon>Micrococcales</taxon>
        <taxon>Dermacoccaceae</taxon>
        <taxon>Luteipulveratus</taxon>
    </lineage>
</organism>
<comment type="similarity">
    <text evidence="1">Belongs to the type-I restriction system S methylase family.</text>
</comment>
<evidence type="ECO:0000256" key="4">
    <source>
        <dbReference type="ARBA" id="ARBA00038652"/>
    </source>
</evidence>
<evidence type="ECO:0000256" key="1">
    <source>
        <dbReference type="ARBA" id="ARBA00010923"/>
    </source>
</evidence>
<dbReference type="PANTHER" id="PTHR43140:SF1">
    <property type="entry name" value="TYPE I RESTRICTION ENZYME ECOKI SPECIFICITY SUBUNIT"/>
    <property type="match status" value="1"/>
</dbReference>
<dbReference type="RefSeq" id="WP_277192253.1">
    <property type="nucleotide sequence ID" value="NZ_JAROAV010000028.1"/>
</dbReference>
<evidence type="ECO:0000313" key="7">
    <source>
        <dbReference type="Proteomes" id="UP001528912"/>
    </source>
</evidence>
<keyword evidence="2" id="KW-0680">Restriction system</keyword>
<dbReference type="GO" id="GO:0016787">
    <property type="term" value="F:hydrolase activity"/>
    <property type="evidence" value="ECO:0007669"/>
    <property type="project" value="UniProtKB-KW"/>
</dbReference>
<proteinExistence type="inferred from homology"/>
<dbReference type="EC" id="3.1.21.-" evidence="6"/>
<feature type="domain" description="Type I restriction modification DNA specificity" evidence="5">
    <location>
        <begin position="289"/>
        <end position="365"/>
    </location>
</feature>
<dbReference type="Proteomes" id="UP001528912">
    <property type="component" value="Unassembled WGS sequence"/>
</dbReference>
<name>A0ABT6C7J7_9MICO</name>
<evidence type="ECO:0000256" key="3">
    <source>
        <dbReference type="ARBA" id="ARBA00023125"/>
    </source>
</evidence>
<dbReference type="Pfam" id="PF01420">
    <property type="entry name" value="Methylase_S"/>
    <property type="match status" value="2"/>
</dbReference>
<dbReference type="Gene3D" id="3.90.220.20">
    <property type="entry name" value="DNA methylase specificity domains"/>
    <property type="match status" value="2"/>
</dbReference>
<dbReference type="SUPFAM" id="SSF116734">
    <property type="entry name" value="DNA methylase specificity domain"/>
    <property type="match status" value="2"/>
</dbReference>
<reference evidence="6 7" key="1">
    <citation type="submission" date="2023-03" db="EMBL/GenBank/DDBJ databases">
        <title>YIM 133296 draft genome.</title>
        <authorList>
            <person name="Xiong L."/>
        </authorList>
    </citation>
    <scope>NUCLEOTIDE SEQUENCE [LARGE SCALE GENOMIC DNA]</scope>
    <source>
        <strain evidence="6 7">YIM 133296</strain>
    </source>
</reference>
<accession>A0ABT6C7J7</accession>
<dbReference type="CDD" id="cd17253">
    <property type="entry name" value="RMtype1_S_Eco933I-TRD2-CR2_like"/>
    <property type="match status" value="2"/>
</dbReference>